<reference evidence="2" key="1">
    <citation type="journal article" date="2021" name="Nat. Commun.">
        <title>Genetic determinants of endophytism in the Arabidopsis root mycobiome.</title>
        <authorList>
            <person name="Mesny F."/>
            <person name="Miyauchi S."/>
            <person name="Thiergart T."/>
            <person name="Pickel B."/>
            <person name="Atanasova L."/>
            <person name="Karlsson M."/>
            <person name="Huettel B."/>
            <person name="Barry K.W."/>
            <person name="Haridas S."/>
            <person name="Chen C."/>
            <person name="Bauer D."/>
            <person name="Andreopoulos W."/>
            <person name="Pangilinan J."/>
            <person name="LaButti K."/>
            <person name="Riley R."/>
            <person name="Lipzen A."/>
            <person name="Clum A."/>
            <person name="Drula E."/>
            <person name="Henrissat B."/>
            <person name="Kohler A."/>
            <person name="Grigoriev I.V."/>
            <person name="Martin F.M."/>
            <person name="Hacquard S."/>
        </authorList>
    </citation>
    <scope>NUCLEOTIDE SEQUENCE</scope>
    <source>
        <strain evidence="2">MPI-SDFR-AT-0073</strain>
    </source>
</reference>
<keyword evidence="3" id="KW-1185">Reference proteome</keyword>
<feature type="compositionally biased region" description="Low complexity" evidence="1">
    <location>
        <begin position="34"/>
        <end position="57"/>
    </location>
</feature>
<feature type="compositionally biased region" description="Low complexity" evidence="1">
    <location>
        <begin position="78"/>
        <end position="98"/>
    </location>
</feature>
<protein>
    <submittedName>
        <fullName evidence="2">Uncharacterized protein</fullName>
    </submittedName>
</protein>
<name>A0A9P8UNJ8_9PEZI</name>
<evidence type="ECO:0000313" key="3">
    <source>
        <dbReference type="Proteomes" id="UP000758603"/>
    </source>
</evidence>
<dbReference type="GeneID" id="70124546"/>
<organism evidence="2 3">
    <name type="scientific">Truncatella angustata</name>
    <dbReference type="NCBI Taxonomy" id="152316"/>
    <lineage>
        <taxon>Eukaryota</taxon>
        <taxon>Fungi</taxon>
        <taxon>Dikarya</taxon>
        <taxon>Ascomycota</taxon>
        <taxon>Pezizomycotina</taxon>
        <taxon>Sordariomycetes</taxon>
        <taxon>Xylariomycetidae</taxon>
        <taxon>Amphisphaeriales</taxon>
        <taxon>Sporocadaceae</taxon>
        <taxon>Truncatella</taxon>
    </lineage>
</organism>
<feature type="region of interest" description="Disordered" evidence="1">
    <location>
        <begin position="1"/>
        <end position="116"/>
    </location>
</feature>
<sequence length="204" mass="21742">MNWQPSDSLPRATDGTTNFNINSSPRTPKQNKKLSWQWPQLLSSPSPPRSSSLSPQPSQRPPMASVMTSSCRVPPAHPSSRPATPSTTPRPRQPQMQPTLAGNPIPSGAASTSLPPILTASLSPRRRASPMLSSSASTRAMLRLRARASSSSTVSIQGVLSRALRVCLLMTGIVGGQTGSLCTCYNDLYVLSVCVPMTTMLMSL</sequence>
<accession>A0A9P8UNJ8</accession>
<proteinExistence type="predicted"/>
<dbReference type="AlphaFoldDB" id="A0A9P8UNJ8"/>
<feature type="compositionally biased region" description="Polar residues" evidence="1">
    <location>
        <begin position="14"/>
        <end position="28"/>
    </location>
</feature>
<evidence type="ECO:0000256" key="1">
    <source>
        <dbReference type="SAM" id="MobiDB-lite"/>
    </source>
</evidence>
<comment type="caution">
    <text evidence="2">The sequence shown here is derived from an EMBL/GenBank/DDBJ whole genome shotgun (WGS) entry which is preliminary data.</text>
</comment>
<gene>
    <name evidence="2" type="ORF">BKA67DRAFT_234938</name>
</gene>
<evidence type="ECO:0000313" key="2">
    <source>
        <dbReference type="EMBL" id="KAH6655377.1"/>
    </source>
</evidence>
<dbReference type="Proteomes" id="UP000758603">
    <property type="component" value="Unassembled WGS sequence"/>
</dbReference>
<dbReference type="RefSeq" id="XP_045959642.1">
    <property type="nucleotide sequence ID" value="XM_046095653.1"/>
</dbReference>
<dbReference type="EMBL" id="JAGPXC010000003">
    <property type="protein sequence ID" value="KAH6655377.1"/>
    <property type="molecule type" value="Genomic_DNA"/>
</dbReference>